<proteinExistence type="predicted"/>
<dbReference type="Pfam" id="PF01909">
    <property type="entry name" value="NTP_transf_2"/>
    <property type="match status" value="1"/>
</dbReference>
<evidence type="ECO:0000313" key="3">
    <source>
        <dbReference type="Proteomes" id="UP000287969"/>
    </source>
</evidence>
<name>A0A410QG84_9FIRM</name>
<organism evidence="2 3">
    <name type="scientific">Acidilutibacter cellobiosedens</name>
    <dbReference type="NCBI Taxonomy" id="2507161"/>
    <lineage>
        <taxon>Bacteria</taxon>
        <taxon>Bacillati</taxon>
        <taxon>Bacillota</taxon>
        <taxon>Tissierellia</taxon>
        <taxon>Tissierellales</taxon>
        <taxon>Acidilutibacteraceae</taxon>
        <taxon>Acidilutibacter</taxon>
    </lineage>
</organism>
<dbReference type="PANTHER" id="PTHR43449:SF1">
    <property type="entry name" value="POLYMERASE BETA NUCLEOTIDYLTRANSFERASE DOMAIN-CONTAINING PROTEIN"/>
    <property type="match status" value="1"/>
</dbReference>
<dbReference type="InterPro" id="IPR002934">
    <property type="entry name" value="Polymerase_NTP_transf_dom"/>
</dbReference>
<dbReference type="EMBL" id="CP035282">
    <property type="protein sequence ID" value="QAT63112.1"/>
    <property type="molecule type" value="Genomic_DNA"/>
</dbReference>
<dbReference type="InterPro" id="IPR043519">
    <property type="entry name" value="NT_sf"/>
</dbReference>
<accession>A0A410QG84</accession>
<dbReference type="GO" id="GO:0016779">
    <property type="term" value="F:nucleotidyltransferase activity"/>
    <property type="evidence" value="ECO:0007669"/>
    <property type="project" value="InterPro"/>
</dbReference>
<reference evidence="3" key="1">
    <citation type="submission" date="2019-01" db="EMBL/GenBank/DDBJ databases">
        <title>Draft genomes of a novel of Sporanaerobacter strains.</title>
        <authorList>
            <person name="Ma S."/>
        </authorList>
    </citation>
    <scope>NUCLEOTIDE SEQUENCE [LARGE SCALE GENOMIC DNA]</scope>
    <source>
        <strain evidence="3">NJN-17</strain>
    </source>
</reference>
<evidence type="ECO:0000313" key="2">
    <source>
        <dbReference type="EMBL" id="QAT63112.1"/>
    </source>
</evidence>
<dbReference type="CDD" id="cd05403">
    <property type="entry name" value="NT_KNTase_like"/>
    <property type="match status" value="1"/>
</dbReference>
<gene>
    <name evidence="2" type="ORF">EQM13_16820</name>
</gene>
<sequence>MDRIPESIQKIIKDYIRKLNKKIVIDKAILFGSYAKGTPHKYSDVDLAIFSDYFKNMNRIDGLYFLLLNAVDYEIDLEPQPFTMDDYRQPVGIVKEIIETGIEIPTI</sequence>
<protein>
    <submittedName>
        <fullName evidence="2">Nucleotidyltransferase domain-containing protein</fullName>
    </submittedName>
</protein>
<dbReference type="Gene3D" id="3.30.460.10">
    <property type="entry name" value="Beta Polymerase, domain 2"/>
    <property type="match status" value="1"/>
</dbReference>
<keyword evidence="3" id="KW-1185">Reference proteome</keyword>
<dbReference type="PANTHER" id="PTHR43449">
    <property type="entry name" value="NUCLEOTIDYLTRANSFERASE"/>
    <property type="match status" value="1"/>
</dbReference>
<feature type="domain" description="Polymerase nucleotidyl transferase" evidence="1">
    <location>
        <begin position="12"/>
        <end position="61"/>
    </location>
</feature>
<dbReference type="SUPFAM" id="SSF81301">
    <property type="entry name" value="Nucleotidyltransferase"/>
    <property type="match status" value="1"/>
</dbReference>
<dbReference type="AlphaFoldDB" id="A0A410QG84"/>
<dbReference type="Proteomes" id="UP000287969">
    <property type="component" value="Chromosome"/>
</dbReference>
<dbReference type="OrthoDB" id="9816197at2"/>
<dbReference type="RefSeq" id="WP_071139342.1">
    <property type="nucleotide sequence ID" value="NZ_CP035282.1"/>
</dbReference>
<keyword evidence="2" id="KW-0808">Transferase</keyword>
<evidence type="ECO:0000259" key="1">
    <source>
        <dbReference type="Pfam" id="PF01909"/>
    </source>
</evidence>
<dbReference type="KEGG" id="spoa:EQM13_16820"/>